<name>A0AAJ0U443_9GAMM</name>
<dbReference type="InterPro" id="IPR027417">
    <property type="entry name" value="P-loop_NTPase"/>
</dbReference>
<dbReference type="RefSeq" id="WP_338074159.1">
    <property type="nucleotide sequence ID" value="NZ_NRSJ01000014.1"/>
</dbReference>
<dbReference type="AlphaFoldDB" id="A0AAJ0U443"/>
<reference evidence="7" key="1">
    <citation type="submission" date="2017-08" db="EMBL/GenBank/DDBJ databases">
        <authorList>
            <person name="Imhoff J.F."/>
            <person name="Rahn T."/>
            <person name="Kuenzel S."/>
            <person name="Neulinger S.C."/>
        </authorList>
    </citation>
    <scope>NUCLEOTIDE SEQUENCE</scope>
    <source>
        <strain evidence="7">DSM 11080</strain>
    </source>
</reference>
<evidence type="ECO:0000256" key="2">
    <source>
        <dbReference type="ARBA" id="ARBA00022741"/>
    </source>
</evidence>
<evidence type="ECO:0000256" key="1">
    <source>
        <dbReference type="ARBA" id="ARBA00009018"/>
    </source>
</evidence>
<dbReference type="EC" id="2.7.1.24" evidence="5 6"/>
<dbReference type="PANTHER" id="PTHR10695:SF46">
    <property type="entry name" value="BIFUNCTIONAL COENZYME A SYNTHASE-RELATED"/>
    <property type="match status" value="1"/>
</dbReference>
<evidence type="ECO:0000256" key="4">
    <source>
        <dbReference type="ARBA" id="ARBA00022993"/>
    </source>
</evidence>
<evidence type="ECO:0000256" key="5">
    <source>
        <dbReference type="HAMAP-Rule" id="MF_00376"/>
    </source>
</evidence>
<comment type="subcellular location">
    <subcellularLocation>
        <location evidence="5">Cytoplasm</location>
    </subcellularLocation>
</comment>
<gene>
    <name evidence="5" type="primary">coaE</name>
    <name evidence="7" type="ORF">CKO40_09455</name>
</gene>
<reference evidence="7" key="2">
    <citation type="journal article" date="2020" name="Microorganisms">
        <title>Osmotic Adaptation and Compatible Solute Biosynthesis of Phototrophic Bacteria as Revealed from Genome Analyses.</title>
        <authorList>
            <person name="Imhoff J.F."/>
            <person name="Rahn T."/>
            <person name="Kunzel S."/>
            <person name="Keller A."/>
            <person name="Neulinger S.C."/>
        </authorList>
    </citation>
    <scope>NUCLEOTIDE SEQUENCE</scope>
    <source>
        <strain evidence="7">DSM 11080</strain>
    </source>
</reference>
<keyword evidence="5 7" id="KW-0418">Kinase</keyword>
<dbReference type="NCBIfam" id="TIGR00152">
    <property type="entry name" value="dephospho-CoA kinase"/>
    <property type="match status" value="1"/>
</dbReference>
<dbReference type="GO" id="GO:0005524">
    <property type="term" value="F:ATP binding"/>
    <property type="evidence" value="ECO:0007669"/>
    <property type="project" value="UniProtKB-UniRule"/>
</dbReference>
<dbReference type="PROSITE" id="PS51219">
    <property type="entry name" value="DPCK"/>
    <property type="match status" value="1"/>
</dbReference>
<keyword evidence="2 5" id="KW-0547">Nucleotide-binding</keyword>
<dbReference type="Gene3D" id="3.40.50.300">
    <property type="entry name" value="P-loop containing nucleotide triphosphate hydrolases"/>
    <property type="match status" value="1"/>
</dbReference>
<sequence>MSFRVALTGGIGSGKSTVAECFAEHGVWISDADAISHALTAPAGAALPAIQEGFGPEVFDADGHLDRNALRTRIFADPAARQRLEQILHPMIRERMLAESEQASSQYAMLVIPLLLETAQTDLADRILVVDLPESEQIRRVAQRSGLDPAEIKRIIAVQVSRRQRLAAADDVIDNSGDRETLDEAVATLHRFYLRLAAD</sequence>
<comment type="caution">
    <text evidence="7">The sequence shown here is derived from an EMBL/GenBank/DDBJ whole genome shotgun (WGS) entry which is preliminary data.</text>
</comment>
<dbReference type="GO" id="GO:0015937">
    <property type="term" value="P:coenzyme A biosynthetic process"/>
    <property type="evidence" value="ECO:0007669"/>
    <property type="project" value="UniProtKB-UniRule"/>
</dbReference>
<evidence type="ECO:0000256" key="3">
    <source>
        <dbReference type="ARBA" id="ARBA00022840"/>
    </source>
</evidence>
<evidence type="ECO:0000256" key="6">
    <source>
        <dbReference type="NCBIfam" id="TIGR00152"/>
    </source>
</evidence>
<feature type="binding site" evidence="5">
    <location>
        <begin position="12"/>
        <end position="17"/>
    </location>
    <ligand>
        <name>ATP</name>
        <dbReference type="ChEBI" id="CHEBI:30616"/>
    </ligand>
</feature>
<accession>A0AAJ0U443</accession>
<evidence type="ECO:0000313" key="8">
    <source>
        <dbReference type="Proteomes" id="UP001296776"/>
    </source>
</evidence>
<dbReference type="HAMAP" id="MF_00376">
    <property type="entry name" value="Dephospho_CoA_kinase"/>
    <property type="match status" value="1"/>
</dbReference>
<comment type="pathway">
    <text evidence="5">Cofactor biosynthesis; coenzyme A biosynthesis; CoA from (R)-pantothenate: step 5/5.</text>
</comment>
<organism evidence="7 8">
    <name type="scientific">Halochromatium glycolicum</name>
    <dbReference type="NCBI Taxonomy" id="85075"/>
    <lineage>
        <taxon>Bacteria</taxon>
        <taxon>Pseudomonadati</taxon>
        <taxon>Pseudomonadota</taxon>
        <taxon>Gammaproteobacteria</taxon>
        <taxon>Chromatiales</taxon>
        <taxon>Chromatiaceae</taxon>
        <taxon>Halochromatium</taxon>
    </lineage>
</organism>
<dbReference type="EMBL" id="NRSJ01000014">
    <property type="protein sequence ID" value="MBK1704758.1"/>
    <property type="molecule type" value="Genomic_DNA"/>
</dbReference>
<dbReference type="CDD" id="cd02022">
    <property type="entry name" value="DPCK"/>
    <property type="match status" value="1"/>
</dbReference>
<evidence type="ECO:0000313" key="7">
    <source>
        <dbReference type="EMBL" id="MBK1704758.1"/>
    </source>
</evidence>
<keyword evidence="5" id="KW-0963">Cytoplasm</keyword>
<dbReference type="InterPro" id="IPR001977">
    <property type="entry name" value="Depp_CoAkinase"/>
</dbReference>
<keyword evidence="5" id="KW-0808">Transferase</keyword>
<dbReference type="GO" id="GO:0004140">
    <property type="term" value="F:dephospho-CoA kinase activity"/>
    <property type="evidence" value="ECO:0007669"/>
    <property type="project" value="UniProtKB-UniRule"/>
</dbReference>
<dbReference type="GO" id="GO:0005737">
    <property type="term" value="C:cytoplasm"/>
    <property type="evidence" value="ECO:0007669"/>
    <property type="project" value="UniProtKB-SubCell"/>
</dbReference>
<keyword evidence="8" id="KW-1185">Reference proteome</keyword>
<dbReference type="Proteomes" id="UP001296776">
    <property type="component" value="Unassembled WGS sequence"/>
</dbReference>
<comment type="similarity">
    <text evidence="1 5">Belongs to the CoaE family.</text>
</comment>
<proteinExistence type="inferred from homology"/>
<dbReference type="Pfam" id="PF01121">
    <property type="entry name" value="CoaE"/>
    <property type="match status" value="1"/>
</dbReference>
<dbReference type="PANTHER" id="PTHR10695">
    <property type="entry name" value="DEPHOSPHO-COA KINASE-RELATED"/>
    <property type="match status" value="1"/>
</dbReference>
<protein>
    <recommendedName>
        <fullName evidence="5 6">Dephospho-CoA kinase</fullName>
        <ecNumber evidence="5 6">2.7.1.24</ecNumber>
    </recommendedName>
    <alternativeName>
        <fullName evidence="5">Dephosphocoenzyme A kinase</fullName>
    </alternativeName>
</protein>
<keyword evidence="3 5" id="KW-0067">ATP-binding</keyword>
<keyword evidence="4 5" id="KW-0173">Coenzyme A biosynthesis</keyword>
<dbReference type="SUPFAM" id="SSF52540">
    <property type="entry name" value="P-loop containing nucleoside triphosphate hydrolases"/>
    <property type="match status" value="1"/>
</dbReference>
<comment type="catalytic activity">
    <reaction evidence="5">
        <text>3'-dephospho-CoA + ATP = ADP + CoA + H(+)</text>
        <dbReference type="Rhea" id="RHEA:18245"/>
        <dbReference type="ChEBI" id="CHEBI:15378"/>
        <dbReference type="ChEBI" id="CHEBI:30616"/>
        <dbReference type="ChEBI" id="CHEBI:57287"/>
        <dbReference type="ChEBI" id="CHEBI:57328"/>
        <dbReference type="ChEBI" id="CHEBI:456216"/>
        <dbReference type="EC" id="2.7.1.24"/>
    </reaction>
</comment>
<comment type="function">
    <text evidence="5">Catalyzes the phosphorylation of the 3'-hydroxyl group of dephosphocoenzyme A to form coenzyme A.</text>
</comment>